<dbReference type="Pfam" id="PF04777">
    <property type="entry name" value="Evr1_Alr"/>
    <property type="match status" value="1"/>
</dbReference>
<feature type="region of interest" description="Disordered" evidence="7">
    <location>
        <begin position="581"/>
        <end position="607"/>
    </location>
</feature>
<dbReference type="GO" id="GO:0050660">
    <property type="term" value="F:flavin adenine dinucleotide binding"/>
    <property type="evidence" value="ECO:0007669"/>
    <property type="project" value="TreeGrafter"/>
</dbReference>
<dbReference type="PANTHER" id="PTHR12645">
    <property type="entry name" value="ALR/ERV"/>
    <property type="match status" value="1"/>
</dbReference>
<dbReference type="SUPFAM" id="SSF69000">
    <property type="entry name" value="FAD-dependent thiol oxidase"/>
    <property type="match status" value="1"/>
</dbReference>
<gene>
    <name evidence="9" type="ORF">RB653_010271</name>
</gene>
<dbReference type="PROSITE" id="PS51324">
    <property type="entry name" value="ERV_ALR"/>
    <property type="match status" value="1"/>
</dbReference>
<evidence type="ECO:0000256" key="2">
    <source>
        <dbReference type="ARBA" id="ARBA00022630"/>
    </source>
</evidence>
<keyword evidence="2 6" id="KW-0285">Flavoprotein</keyword>
<dbReference type="EC" id="1.8.3.2" evidence="6"/>
<evidence type="ECO:0000256" key="7">
    <source>
        <dbReference type="SAM" id="MobiDB-lite"/>
    </source>
</evidence>
<evidence type="ECO:0000259" key="8">
    <source>
        <dbReference type="PROSITE" id="PS51324"/>
    </source>
</evidence>
<dbReference type="InterPro" id="IPR039799">
    <property type="entry name" value="ALR/ERV"/>
</dbReference>
<comment type="caution">
    <text evidence="9">The sequence shown here is derived from an EMBL/GenBank/DDBJ whole genome shotgun (WGS) entry which is preliminary data.</text>
</comment>
<comment type="cofactor">
    <cofactor evidence="1 6">
        <name>FAD</name>
        <dbReference type="ChEBI" id="CHEBI:57692"/>
    </cofactor>
</comment>
<protein>
    <recommendedName>
        <fullName evidence="6">Sulfhydryl oxidase</fullName>
        <ecNumber evidence="6">1.8.3.2</ecNumber>
    </recommendedName>
</protein>
<evidence type="ECO:0000256" key="5">
    <source>
        <dbReference type="ARBA" id="ARBA00023157"/>
    </source>
</evidence>
<dbReference type="GO" id="GO:0005739">
    <property type="term" value="C:mitochondrion"/>
    <property type="evidence" value="ECO:0007669"/>
    <property type="project" value="TreeGrafter"/>
</dbReference>
<keyword evidence="3 6" id="KW-0274">FAD</keyword>
<dbReference type="Proteomes" id="UP001344447">
    <property type="component" value="Unassembled WGS sequence"/>
</dbReference>
<dbReference type="InterPro" id="IPR036774">
    <property type="entry name" value="ERV/ALR_sulphydryl_oxid_sf"/>
</dbReference>
<evidence type="ECO:0000313" key="10">
    <source>
        <dbReference type="Proteomes" id="UP001344447"/>
    </source>
</evidence>
<keyword evidence="4 6" id="KW-0560">Oxidoreductase</keyword>
<comment type="catalytic activity">
    <reaction evidence="6">
        <text>2 R'C(R)SH + O2 = R'C(R)S-S(R)CR' + H2O2</text>
        <dbReference type="Rhea" id="RHEA:17357"/>
        <dbReference type="ChEBI" id="CHEBI:15379"/>
        <dbReference type="ChEBI" id="CHEBI:16240"/>
        <dbReference type="ChEBI" id="CHEBI:16520"/>
        <dbReference type="ChEBI" id="CHEBI:17412"/>
        <dbReference type="EC" id="1.8.3.2"/>
    </reaction>
</comment>
<sequence length="607" mass="69784">MAFGNKINKILDEKSTTTITENELNKNKNVVSTTTTTKKSFLSKDITNEEEEDDCGTCELLGVNEKKNQMFQMISNVNNNSNNNNNSSEEDSKYWEPIPTPPTSIELGNSGWTLLHTIAAYYPEKPSEKKKQEVKEFLQSFSKVYPCNVCAKDFREIMKETPPKLDTQYDFALWLCNAHNNVNLQLGKPTFDYVEEEEEEGKLGNKFLEDRQRFKVKVEIPMITLDSQYKKYAQMVKGGVDLEIIKKEAIKDSVELSTQFYNTIIYIYILKLDSLRNVESILKTESIIESIFRDIYRPNKVTLLLNALSISKQHSSNKDQDILIESINGLLSNPNSYLFCENAFQILLQTLYNLENYKMVILIYKELVHLQNSIIGDSGEQYTEDSIIWNSGIIIHSMAMINEISSTDMKSVFNKSNLPLNKNTQFHYNCLANKYLCEGLIVEAWSILKELYLRDLGFDNSIPSTIIQLLKSSEDYELAVQMSPLLLSILIKDVESTSSLWSLSLLNEFKQLLLDSGDIAKHLMPLESNLLFNPFSSQYILSKKSIETIKIEPTPSILGIKLPILPKHKRVTLFDRINKLNENENENENEDENENENEDENEKENEK</sequence>
<name>A0AAN7YPM6_9MYCE</name>
<keyword evidence="5" id="KW-1015">Disulfide bond</keyword>
<keyword evidence="10" id="KW-1185">Reference proteome</keyword>
<feature type="region of interest" description="Disordered" evidence="7">
    <location>
        <begin position="76"/>
        <end position="95"/>
    </location>
</feature>
<dbReference type="InterPro" id="IPR017905">
    <property type="entry name" value="ERV/ALR_sulphydryl_oxidase"/>
</dbReference>
<reference evidence="9 10" key="1">
    <citation type="submission" date="2023-11" db="EMBL/GenBank/DDBJ databases">
        <title>Dfirmibasis_genome.</title>
        <authorList>
            <person name="Edelbroek B."/>
            <person name="Kjellin J."/>
            <person name="Jerlstrom-Hultqvist J."/>
            <person name="Soderbom F."/>
        </authorList>
    </citation>
    <scope>NUCLEOTIDE SEQUENCE [LARGE SCALE GENOMIC DNA]</scope>
    <source>
        <strain evidence="9 10">TNS-C-14</strain>
    </source>
</reference>
<evidence type="ECO:0000313" key="9">
    <source>
        <dbReference type="EMBL" id="KAK5575016.1"/>
    </source>
</evidence>
<evidence type="ECO:0000256" key="4">
    <source>
        <dbReference type="ARBA" id="ARBA00023002"/>
    </source>
</evidence>
<dbReference type="EMBL" id="JAVFKY010000006">
    <property type="protein sequence ID" value="KAK5575016.1"/>
    <property type="molecule type" value="Genomic_DNA"/>
</dbReference>
<feature type="compositionally biased region" description="Low complexity" evidence="7">
    <location>
        <begin position="76"/>
        <end position="87"/>
    </location>
</feature>
<feature type="domain" description="ERV/ALR sulfhydryl oxidase" evidence="8">
    <location>
        <begin position="100"/>
        <end position="200"/>
    </location>
</feature>
<evidence type="ECO:0000256" key="1">
    <source>
        <dbReference type="ARBA" id="ARBA00001974"/>
    </source>
</evidence>
<dbReference type="AlphaFoldDB" id="A0AAN7YPM6"/>
<proteinExistence type="predicted"/>
<evidence type="ECO:0000256" key="3">
    <source>
        <dbReference type="ARBA" id="ARBA00022827"/>
    </source>
</evidence>
<feature type="compositionally biased region" description="Acidic residues" evidence="7">
    <location>
        <begin position="583"/>
        <end position="607"/>
    </location>
</feature>
<accession>A0AAN7YPM6</accession>
<dbReference type="PANTHER" id="PTHR12645:SF0">
    <property type="entry name" value="FAD-LINKED SULFHYDRYL OXIDASE ALR"/>
    <property type="match status" value="1"/>
</dbReference>
<dbReference type="GO" id="GO:0016971">
    <property type="term" value="F:flavin-dependent sulfhydryl oxidase activity"/>
    <property type="evidence" value="ECO:0007669"/>
    <property type="project" value="InterPro"/>
</dbReference>
<dbReference type="Gene3D" id="1.20.120.310">
    <property type="entry name" value="ERV/ALR sulfhydryl oxidase domain"/>
    <property type="match status" value="1"/>
</dbReference>
<evidence type="ECO:0000256" key="6">
    <source>
        <dbReference type="RuleBase" id="RU371123"/>
    </source>
</evidence>
<organism evidence="9 10">
    <name type="scientific">Dictyostelium firmibasis</name>
    <dbReference type="NCBI Taxonomy" id="79012"/>
    <lineage>
        <taxon>Eukaryota</taxon>
        <taxon>Amoebozoa</taxon>
        <taxon>Evosea</taxon>
        <taxon>Eumycetozoa</taxon>
        <taxon>Dictyostelia</taxon>
        <taxon>Dictyosteliales</taxon>
        <taxon>Dictyosteliaceae</taxon>
        <taxon>Dictyostelium</taxon>
    </lineage>
</organism>